<evidence type="ECO:0000313" key="3">
    <source>
        <dbReference type="Proteomes" id="UP000199473"/>
    </source>
</evidence>
<dbReference type="GO" id="GO:0030494">
    <property type="term" value="P:bacteriochlorophyll biosynthetic process"/>
    <property type="evidence" value="ECO:0007669"/>
    <property type="project" value="InterPro"/>
</dbReference>
<dbReference type="SUPFAM" id="SSF111126">
    <property type="entry name" value="Ligand-binding domain in the NO signalling and Golgi transport"/>
    <property type="match status" value="1"/>
</dbReference>
<organism evidence="2 3">
    <name type="scientific">Falsiroseomonas stagni DSM 19981</name>
    <dbReference type="NCBI Taxonomy" id="1123062"/>
    <lineage>
        <taxon>Bacteria</taxon>
        <taxon>Pseudomonadati</taxon>
        <taxon>Pseudomonadota</taxon>
        <taxon>Alphaproteobacteria</taxon>
        <taxon>Acetobacterales</taxon>
        <taxon>Roseomonadaceae</taxon>
        <taxon>Falsiroseomonas</taxon>
    </lineage>
</organism>
<protein>
    <submittedName>
        <fullName evidence="2">Divinyl protochlorophyllide a 8-vinyl-reductase</fullName>
    </submittedName>
</protein>
<dbReference type="SMART" id="SM00989">
    <property type="entry name" value="V4R"/>
    <property type="match status" value="1"/>
</dbReference>
<dbReference type="InterPro" id="IPR004096">
    <property type="entry name" value="V4R"/>
</dbReference>
<dbReference type="PANTHER" id="PTHR35090:SF1">
    <property type="entry name" value="SLR0144 PROTEIN"/>
    <property type="match status" value="1"/>
</dbReference>
<dbReference type="NCBIfam" id="TIGR02019">
    <property type="entry name" value="BchJ"/>
    <property type="match status" value="1"/>
</dbReference>
<dbReference type="STRING" id="1123062.SAMN02745775_101325"/>
<accession>A0A1I3XI06</accession>
<dbReference type="RefSeq" id="WP_092954552.1">
    <property type="nucleotide sequence ID" value="NZ_FOSQ01000001.1"/>
</dbReference>
<evidence type="ECO:0000259" key="1">
    <source>
        <dbReference type="SMART" id="SM00989"/>
    </source>
</evidence>
<dbReference type="Gene3D" id="3.30.1380.20">
    <property type="entry name" value="Trafficking protein particle complex subunit 3"/>
    <property type="match status" value="1"/>
</dbReference>
<evidence type="ECO:0000313" key="2">
    <source>
        <dbReference type="EMBL" id="SFK19090.1"/>
    </source>
</evidence>
<feature type="domain" description="4-vinyl reductase 4VR" evidence="1">
    <location>
        <begin position="139"/>
        <end position="200"/>
    </location>
</feature>
<dbReference type="InterPro" id="IPR010249">
    <property type="entry name" value="BchJ"/>
</dbReference>
<dbReference type="PANTHER" id="PTHR35090">
    <property type="entry name" value="DNA-DIRECTED RNA POLYMERASE SUBUNIT I"/>
    <property type="match status" value="1"/>
</dbReference>
<gene>
    <name evidence="2" type="ORF">SAMN02745775_101325</name>
</gene>
<reference evidence="2 3" key="1">
    <citation type="submission" date="2016-10" db="EMBL/GenBank/DDBJ databases">
        <authorList>
            <person name="de Groot N.N."/>
        </authorList>
    </citation>
    <scope>NUCLEOTIDE SEQUENCE [LARGE SCALE GENOMIC DNA]</scope>
    <source>
        <strain evidence="2 3">DSM 19981</strain>
    </source>
</reference>
<keyword evidence="3" id="KW-1185">Reference proteome</keyword>
<proteinExistence type="predicted"/>
<dbReference type="Pfam" id="PF02830">
    <property type="entry name" value="V4R"/>
    <property type="match status" value="1"/>
</dbReference>
<dbReference type="OrthoDB" id="2080515at2"/>
<dbReference type="Proteomes" id="UP000199473">
    <property type="component" value="Unassembled WGS sequence"/>
</dbReference>
<sequence>MDGGVAVAGGRIGPNAITRMAEAMRHSIGDARTHAVFAAAGLEARLDHPPAAMVPEREVTLLHRSAREALGTAHATQLARRAGMLTGQYLLAHRIPKPAQWLMRALPAPLAARLLVAAIARHAWTFAGSGRFSARHGNPLVLEIAGGPIALAGPAEQPVCDFYTATFGTLFRALVNAEAEVVETHCTAMGAPSCVFEVRW</sequence>
<dbReference type="InterPro" id="IPR024096">
    <property type="entry name" value="NO_sig/Golgi_transp_ligand-bd"/>
</dbReference>
<dbReference type="AlphaFoldDB" id="A0A1I3XI06"/>
<dbReference type="EMBL" id="FOSQ01000001">
    <property type="protein sequence ID" value="SFK19090.1"/>
    <property type="molecule type" value="Genomic_DNA"/>
</dbReference>
<name>A0A1I3XI06_9PROT</name>
<dbReference type="GO" id="GO:0015979">
    <property type="term" value="P:photosynthesis"/>
    <property type="evidence" value="ECO:0007669"/>
    <property type="project" value="InterPro"/>
</dbReference>